<keyword evidence="2" id="KW-1185">Reference proteome</keyword>
<protein>
    <submittedName>
        <fullName evidence="1">Uncharacterized protein</fullName>
    </submittedName>
</protein>
<evidence type="ECO:0000313" key="1">
    <source>
        <dbReference type="EMBL" id="CAB3996180.1"/>
    </source>
</evidence>
<gene>
    <name evidence="1" type="ORF">PACLA_8A071223</name>
</gene>
<evidence type="ECO:0000313" key="2">
    <source>
        <dbReference type="Proteomes" id="UP001152795"/>
    </source>
</evidence>
<reference evidence="1" key="1">
    <citation type="submission" date="2020-04" db="EMBL/GenBank/DDBJ databases">
        <authorList>
            <person name="Alioto T."/>
            <person name="Alioto T."/>
            <person name="Gomez Garrido J."/>
        </authorList>
    </citation>
    <scope>NUCLEOTIDE SEQUENCE</scope>
    <source>
        <strain evidence="1">A484AB</strain>
    </source>
</reference>
<dbReference type="OrthoDB" id="5990217at2759"/>
<comment type="caution">
    <text evidence="1">The sequence shown here is derived from an EMBL/GenBank/DDBJ whole genome shotgun (WGS) entry which is preliminary data.</text>
</comment>
<dbReference type="AlphaFoldDB" id="A0A6S7HK73"/>
<name>A0A6S7HK73_PARCT</name>
<accession>A0A6S7HK73</accession>
<proteinExistence type="predicted"/>
<dbReference type="Proteomes" id="UP001152795">
    <property type="component" value="Unassembled WGS sequence"/>
</dbReference>
<sequence length="226" mass="26131">MKRKSLVSADLTNIGICICQCGSDYRTFVTAKLICTKDKEIRNTRQTSLGFKLYKNEQPGGHLEIISFHPVTIKFLAPKFYNEICDLNDIEELSDEHLWQWDSVKDLLLNYSIIEIDDDDIERRFTWLEMTYEGWMMLRLNWSDNPYRFVGRIIRINVTCENSNKRQKKYKTGVMVFKVNGVFAVQDGTIPTSTVAPVVSTTYYLTPAPSTESSVFVYSTTSMIQQ</sequence>
<organism evidence="1 2">
    <name type="scientific">Paramuricea clavata</name>
    <name type="common">Red gorgonian</name>
    <name type="synonym">Violescent sea-whip</name>
    <dbReference type="NCBI Taxonomy" id="317549"/>
    <lineage>
        <taxon>Eukaryota</taxon>
        <taxon>Metazoa</taxon>
        <taxon>Cnidaria</taxon>
        <taxon>Anthozoa</taxon>
        <taxon>Octocorallia</taxon>
        <taxon>Malacalcyonacea</taxon>
        <taxon>Plexauridae</taxon>
        <taxon>Paramuricea</taxon>
    </lineage>
</organism>
<dbReference type="EMBL" id="CACRXK020002816">
    <property type="protein sequence ID" value="CAB3996180.1"/>
    <property type="molecule type" value="Genomic_DNA"/>
</dbReference>